<reference evidence="8" key="2">
    <citation type="submission" date="2023-06" db="EMBL/GenBank/DDBJ databases">
        <authorList>
            <consortium name="Lawrence Berkeley National Laboratory"/>
            <person name="Haridas S."/>
            <person name="Hensen N."/>
            <person name="Bonometti L."/>
            <person name="Westerberg I."/>
            <person name="Brannstrom I.O."/>
            <person name="Guillou S."/>
            <person name="Cros-Aarteil S."/>
            <person name="Calhoun S."/>
            <person name="Kuo A."/>
            <person name="Mondo S."/>
            <person name="Pangilinan J."/>
            <person name="Riley R."/>
            <person name="Labutti K."/>
            <person name="Andreopoulos B."/>
            <person name="Lipzen A."/>
            <person name="Chen C."/>
            <person name="Yanf M."/>
            <person name="Daum C."/>
            <person name="Ng V."/>
            <person name="Clum A."/>
            <person name="Steindorff A."/>
            <person name="Ohm R."/>
            <person name="Martin F."/>
            <person name="Silar P."/>
            <person name="Natvig D."/>
            <person name="Lalanne C."/>
            <person name="Gautier V."/>
            <person name="Ament-Velasquez S.L."/>
            <person name="Kruys A."/>
            <person name="Hutchinson M.I."/>
            <person name="Powell A.J."/>
            <person name="Barry K."/>
            <person name="Miller A.N."/>
            <person name="Grigoriev I.V."/>
            <person name="Debuchy R."/>
            <person name="Gladieux P."/>
            <person name="Thoren M.H."/>
            <person name="Johannesson H."/>
        </authorList>
    </citation>
    <scope>NUCLEOTIDE SEQUENCE</scope>
    <source>
        <strain evidence="8">CBS 958.72</strain>
    </source>
</reference>
<feature type="region of interest" description="Disordered" evidence="5">
    <location>
        <begin position="599"/>
        <end position="631"/>
    </location>
</feature>
<protein>
    <submittedName>
        <fullName evidence="8">SNF2 family N-terminal domain-containing protein</fullName>
    </submittedName>
</protein>
<evidence type="ECO:0000259" key="6">
    <source>
        <dbReference type="PROSITE" id="PS51192"/>
    </source>
</evidence>
<dbReference type="Proteomes" id="UP001287356">
    <property type="component" value="Unassembled WGS sequence"/>
</dbReference>
<dbReference type="Pfam" id="PF00176">
    <property type="entry name" value="SNF2-rel_dom"/>
    <property type="match status" value="1"/>
</dbReference>
<evidence type="ECO:0000256" key="3">
    <source>
        <dbReference type="ARBA" id="ARBA00022840"/>
    </source>
</evidence>
<sequence>MADSPADTADSHDIHVCYGTLFDAKAQLNVRHGLVIHSPPWSRFSTLKVEPDSNIYVLIYDDGSTERNIGISDLVTTHHLQSLKGMLGVRFAAVVQSSTLSSHINKKKPSKAIIDISVNIYGPARLIDQVGLKLEAVSAFLQHPVYLETGLEYVNPHFFYPDSERYEVRGLVGPPSLDSRALGISNGIENALSSLDDVNGMLESTRQMDMTDSERRAAELITTTLTRSVVSFSYQEVAVNFIRLREDYASCRTVASDLHTLIGHNQFPTQNALGGIVADVMGLGKTLTMLSAIVQAKYKAVEFELAEDSNNADAPRLSKATLIIVTSRRKIHLRPGALDVLVFHGDRRAKIAEELTGHDVVLTTYHTLTSDWKKRSGVLQKLLWYRVILDEAHWIRNQSSQQFKAAVALRTERRWCLSGTPIQNSVHDFRSLLTFLRFEPFSTLSAFDRYILKPIRDESPDSFRNLRLLLRATCIRRGLSHLNLPDPVVQKVDVDLSREEQKLYEDTLKDCENEFDKIVSTNNEAKKNKYSVLFTTIMKLRRLCNHGVANLGLCELCGGDDQDTQALLDGISQCPDCSRDLGRKQANSLLNPFADSPSPYALSSTSHEPSIGGRSPRSAGEITPLSSGSRNIGQMTGSSKLQAVVQNIIASLPGSKSYITARSIVFTSWRDTIDMIGPMLTYHNIPYLRIDGRVGFSDRMSIISRFQDTDEACVLVMSIGTGAVGLTLTAATRVHVVEPQWNPSVEDQAIARALRKGQERTVTVVRYIAKGTLEEV</sequence>
<evidence type="ECO:0000256" key="2">
    <source>
        <dbReference type="ARBA" id="ARBA00022801"/>
    </source>
</evidence>
<dbReference type="GO" id="GO:0016787">
    <property type="term" value="F:hydrolase activity"/>
    <property type="evidence" value="ECO:0007669"/>
    <property type="project" value="UniProtKB-KW"/>
</dbReference>
<dbReference type="PANTHER" id="PTHR45626">
    <property type="entry name" value="TRANSCRIPTION TERMINATION FACTOR 2-RELATED"/>
    <property type="match status" value="1"/>
</dbReference>
<dbReference type="Pfam" id="PF00271">
    <property type="entry name" value="Helicase_C"/>
    <property type="match status" value="1"/>
</dbReference>
<evidence type="ECO:0000313" key="9">
    <source>
        <dbReference type="Proteomes" id="UP001287356"/>
    </source>
</evidence>
<dbReference type="GO" id="GO:0005524">
    <property type="term" value="F:ATP binding"/>
    <property type="evidence" value="ECO:0007669"/>
    <property type="project" value="UniProtKB-KW"/>
</dbReference>
<dbReference type="EMBL" id="JAULSN010000006">
    <property type="protein sequence ID" value="KAK3369585.1"/>
    <property type="molecule type" value="Genomic_DNA"/>
</dbReference>
<dbReference type="GO" id="GO:0008094">
    <property type="term" value="F:ATP-dependent activity, acting on DNA"/>
    <property type="evidence" value="ECO:0007669"/>
    <property type="project" value="TreeGrafter"/>
</dbReference>
<dbReference type="GO" id="GO:0006281">
    <property type="term" value="P:DNA repair"/>
    <property type="evidence" value="ECO:0007669"/>
    <property type="project" value="TreeGrafter"/>
</dbReference>
<dbReference type="AlphaFoldDB" id="A0AAE0N466"/>
<dbReference type="PROSITE" id="PS51194">
    <property type="entry name" value="HELICASE_CTER"/>
    <property type="match status" value="1"/>
</dbReference>
<dbReference type="InterPro" id="IPR014001">
    <property type="entry name" value="Helicase_ATP-bd"/>
</dbReference>
<accession>A0AAE0N466</accession>
<dbReference type="CDD" id="cd18008">
    <property type="entry name" value="DEXDc_SHPRH-like"/>
    <property type="match status" value="1"/>
</dbReference>
<dbReference type="InterPro" id="IPR027417">
    <property type="entry name" value="P-loop_NTPase"/>
</dbReference>
<evidence type="ECO:0000259" key="7">
    <source>
        <dbReference type="PROSITE" id="PS51194"/>
    </source>
</evidence>
<dbReference type="InterPro" id="IPR050628">
    <property type="entry name" value="SNF2_RAD54_helicase_TF"/>
</dbReference>
<feature type="domain" description="Helicase ATP-binding" evidence="6">
    <location>
        <begin position="266"/>
        <end position="439"/>
    </location>
</feature>
<dbReference type="InterPro" id="IPR000330">
    <property type="entry name" value="SNF2_N"/>
</dbReference>
<keyword evidence="4" id="KW-0175">Coiled coil</keyword>
<organism evidence="8 9">
    <name type="scientific">Lasiosphaeria ovina</name>
    <dbReference type="NCBI Taxonomy" id="92902"/>
    <lineage>
        <taxon>Eukaryota</taxon>
        <taxon>Fungi</taxon>
        <taxon>Dikarya</taxon>
        <taxon>Ascomycota</taxon>
        <taxon>Pezizomycotina</taxon>
        <taxon>Sordariomycetes</taxon>
        <taxon>Sordariomycetidae</taxon>
        <taxon>Sordariales</taxon>
        <taxon>Lasiosphaeriaceae</taxon>
        <taxon>Lasiosphaeria</taxon>
    </lineage>
</organism>
<dbReference type="CDD" id="cd18793">
    <property type="entry name" value="SF2_C_SNF"/>
    <property type="match status" value="1"/>
</dbReference>
<dbReference type="GO" id="GO:0005634">
    <property type="term" value="C:nucleus"/>
    <property type="evidence" value="ECO:0007669"/>
    <property type="project" value="TreeGrafter"/>
</dbReference>
<comment type="caution">
    <text evidence="8">The sequence shown here is derived from an EMBL/GenBank/DDBJ whole genome shotgun (WGS) entry which is preliminary data.</text>
</comment>
<dbReference type="SMART" id="SM00487">
    <property type="entry name" value="DEXDc"/>
    <property type="match status" value="1"/>
</dbReference>
<gene>
    <name evidence="8" type="ORF">B0T24DRAFT_708305</name>
</gene>
<keyword evidence="3" id="KW-0067">ATP-binding</keyword>
<evidence type="ECO:0000313" key="8">
    <source>
        <dbReference type="EMBL" id="KAK3369585.1"/>
    </source>
</evidence>
<dbReference type="PROSITE" id="PS51192">
    <property type="entry name" value="HELICASE_ATP_BIND_1"/>
    <property type="match status" value="1"/>
</dbReference>
<dbReference type="Gene3D" id="3.40.50.10810">
    <property type="entry name" value="Tandem AAA-ATPase domain"/>
    <property type="match status" value="1"/>
</dbReference>
<dbReference type="Gene3D" id="3.40.50.300">
    <property type="entry name" value="P-loop containing nucleotide triphosphate hydrolases"/>
    <property type="match status" value="1"/>
</dbReference>
<name>A0AAE0N466_9PEZI</name>
<dbReference type="InterPro" id="IPR001650">
    <property type="entry name" value="Helicase_C-like"/>
</dbReference>
<dbReference type="InterPro" id="IPR038718">
    <property type="entry name" value="SNF2-like_sf"/>
</dbReference>
<feature type="coiled-coil region" evidence="4">
    <location>
        <begin position="494"/>
        <end position="528"/>
    </location>
</feature>
<dbReference type="SUPFAM" id="SSF52540">
    <property type="entry name" value="P-loop containing nucleoside triphosphate hydrolases"/>
    <property type="match status" value="2"/>
</dbReference>
<keyword evidence="9" id="KW-1185">Reference proteome</keyword>
<feature type="non-terminal residue" evidence="8">
    <location>
        <position position="776"/>
    </location>
</feature>
<dbReference type="PANTHER" id="PTHR45626:SF22">
    <property type="entry name" value="DNA REPAIR PROTEIN RAD5"/>
    <property type="match status" value="1"/>
</dbReference>
<dbReference type="SMART" id="SM00490">
    <property type="entry name" value="HELICc"/>
    <property type="match status" value="1"/>
</dbReference>
<keyword evidence="1" id="KW-0547">Nucleotide-binding</keyword>
<feature type="domain" description="Helicase C-terminal" evidence="7">
    <location>
        <begin position="653"/>
        <end position="776"/>
    </location>
</feature>
<evidence type="ECO:0000256" key="5">
    <source>
        <dbReference type="SAM" id="MobiDB-lite"/>
    </source>
</evidence>
<dbReference type="InterPro" id="IPR049730">
    <property type="entry name" value="SNF2/RAD54-like_C"/>
</dbReference>
<evidence type="ECO:0000256" key="4">
    <source>
        <dbReference type="SAM" id="Coils"/>
    </source>
</evidence>
<reference evidence="8" key="1">
    <citation type="journal article" date="2023" name="Mol. Phylogenet. Evol.">
        <title>Genome-scale phylogeny and comparative genomics of the fungal order Sordariales.</title>
        <authorList>
            <person name="Hensen N."/>
            <person name="Bonometti L."/>
            <person name="Westerberg I."/>
            <person name="Brannstrom I.O."/>
            <person name="Guillou S."/>
            <person name="Cros-Aarteil S."/>
            <person name="Calhoun S."/>
            <person name="Haridas S."/>
            <person name="Kuo A."/>
            <person name="Mondo S."/>
            <person name="Pangilinan J."/>
            <person name="Riley R."/>
            <person name="LaButti K."/>
            <person name="Andreopoulos B."/>
            <person name="Lipzen A."/>
            <person name="Chen C."/>
            <person name="Yan M."/>
            <person name="Daum C."/>
            <person name="Ng V."/>
            <person name="Clum A."/>
            <person name="Steindorff A."/>
            <person name="Ohm R.A."/>
            <person name="Martin F."/>
            <person name="Silar P."/>
            <person name="Natvig D.O."/>
            <person name="Lalanne C."/>
            <person name="Gautier V."/>
            <person name="Ament-Velasquez S.L."/>
            <person name="Kruys A."/>
            <person name="Hutchinson M.I."/>
            <person name="Powell A.J."/>
            <person name="Barry K."/>
            <person name="Miller A.N."/>
            <person name="Grigoriev I.V."/>
            <person name="Debuchy R."/>
            <person name="Gladieux P."/>
            <person name="Hiltunen Thoren M."/>
            <person name="Johannesson H."/>
        </authorList>
    </citation>
    <scope>NUCLEOTIDE SEQUENCE</scope>
    <source>
        <strain evidence="8">CBS 958.72</strain>
    </source>
</reference>
<proteinExistence type="predicted"/>
<keyword evidence="2" id="KW-0378">Hydrolase</keyword>
<evidence type="ECO:0000256" key="1">
    <source>
        <dbReference type="ARBA" id="ARBA00022741"/>
    </source>
</evidence>